<dbReference type="PANTHER" id="PTHR48467:SF1">
    <property type="entry name" value="GLUTAMATE SYNTHASE 1 [NADH], CHLOROPLASTIC-LIKE"/>
    <property type="match status" value="1"/>
</dbReference>
<dbReference type="InterPro" id="IPR036188">
    <property type="entry name" value="FAD/NAD-bd_sf"/>
</dbReference>
<comment type="cofactor">
    <cofactor evidence="1 8 9">
        <name>FAD</name>
        <dbReference type="ChEBI" id="CHEBI:57692"/>
    </cofactor>
</comment>
<feature type="binding site" evidence="9">
    <location>
        <position position="84"/>
    </location>
    <ligand>
        <name>FAD</name>
        <dbReference type="ChEBI" id="CHEBI:57692"/>
    </ligand>
</feature>
<dbReference type="PANTHER" id="PTHR48467">
    <property type="entry name" value="GLUTAMATE SYNTHASE 1 [NADH], CHLOROPLASTIC-LIKE"/>
    <property type="match status" value="1"/>
</dbReference>
<dbReference type="InterPro" id="IPR023753">
    <property type="entry name" value="FAD/NAD-binding_dom"/>
</dbReference>
<dbReference type="AlphaFoldDB" id="A0A078AIN3"/>
<dbReference type="Gene3D" id="3.50.50.60">
    <property type="entry name" value="FAD/NAD(P)-binding domain"/>
    <property type="match status" value="1"/>
</dbReference>
<feature type="binding site" evidence="9">
    <location>
        <position position="47"/>
    </location>
    <ligand>
        <name>FAD</name>
        <dbReference type="ChEBI" id="CHEBI:57692"/>
    </ligand>
</feature>
<evidence type="ECO:0000256" key="5">
    <source>
        <dbReference type="ARBA" id="ARBA00022857"/>
    </source>
</evidence>
<evidence type="ECO:0000256" key="9">
    <source>
        <dbReference type="PIRSR" id="PIRSR000362-1"/>
    </source>
</evidence>
<reference evidence="12 13" key="1">
    <citation type="submission" date="2014-06" db="EMBL/GenBank/DDBJ databases">
        <authorList>
            <person name="Swart Estienne"/>
        </authorList>
    </citation>
    <scope>NUCLEOTIDE SEQUENCE [LARGE SCALE GENOMIC DNA]</scope>
    <source>
        <strain evidence="12 13">130c</strain>
    </source>
</reference>
<feature type="binding site" evidence="10">
    <location>
        <position position="401"/>
    </location>
    <ligand>
        <name>NADP(+)</name>
        <dbReference type="ChEBI" id="CHEBI:58349"/>
    </ligand>
</feature>
<dbReference type="InterPro" id="IPR055275">
    <property type="entry name" value="Ferredox_Rdtase"/>
</dbReference>
<dbReference type="Pfam" id="PF07992">
    <property type="entry name" value="Pyr_redox_2"/>
    <property type="match status" value="1"/>
</dbReference>
<dbReference type="InParanoid" id="A0A078AIN3"/>
<protein>
    <recommendedName>
        <fullName evidence="8">NADPH:adrenodoxin oxidoreductase, mitochondrial</fullName>
        <ecNumber evidence="8">1.18.1.6</ecNumber>
    </recommendedName>
</protein>
<feature type="binding site" evidence="10">
    <location>
        <position position="218"/>
    </location>
    <ligand>
        <name>NADP(+)</name>
        <dbReference type="ChEBI" id="CHEBI:58349"/>
    </ligand>
</feature>
<dbReference type="EMBL" id="CCKQ01010605">
    <property type="protein sequence ID" value="CDW82125.1"/>
    <property type="molecule type" value="Genomic_DNA"/>
</dbReference>
<evidence type="ECO:0000256" key="1">
    <source>
        <dbReference type="ARBA" id="ARBA00001974"/>
    </source>
</evidence>
<evidence type="ECO:0000256" key="2">
    <source>
        <dbReference type="ARBA" id="ARBA00008312"/>
    </source>
</evidence>
<feature type="binding site" evidence="9">
    <location>
        <begin position="401"/>
        <end position="403"/>
    </location>
    <ligand>
        <name>FAD</name>
        <dbReference type="ChEBI" id="CHEBI:57692"/>
    </ligand>
</feature>
<dbReference type="EC" id="1.18.1.6" evidence="8"/>
<proteinExistence type="inferred from homology"/>
<dbReference type="OMA" id="RFNFIGN"/>
<organism evidence="12 13">
    <name type="scientific">Stylonychia lemnae</name>
    <name type="common">Ciliate</name>
    <dbReference type="NCBI Taxonomy" id="5949"/>
    <lineage>
        <taxon>Eukaryota</taxon>
        <taxon>Sar</taxon>
        <taxon>Alveolata</taxon>
        <taxon>Ciliophora</taxon>
        <taxon>Intramacronucleata</taxon>
        <taxon>Spirotrichea</taxon>
        <taxon>Stichotrichia</taxon>
        <taxon>Sporadotrichida</taxon>
        <taxon>Oxytrichidae</taxon>
        <taxon>Stylonychinae</taxon>
        <taxon>Stylonychia</taxon>
    </lineage>
</organism>
<evidence type="ECO:0000256" key="4">
    <source>
        <dbReference type="ARBA" id="ARBA00022827"/>
    </source>
</evidence>
<keyword evidence="8" id="KW-0496">Mitochondrion</keyword>
<feature type="binding site" evidence="10">
    <location>
        <begin position="206"/>
        <end position="207"/>
    </location>
    <ligand>
        <name>NADP(+)</name>
        <dbReference type="ChEBI" id="CHEBI:58349"/>
    </ligand>
</feature>
<accession>A0A078AIN3</accession>
<dbReference type="SUPFAM" id="SSF51971">
    <property type="entry name" value="Nucleotide-binding domain"/>
    <property type="match status" value="1"/>
</dbReference>
<dbReference type="PIRSF" id="PIRSF000362">
    <property type="entry name" value="FNR"/>
    <property type="match status" value="1"/>
</dbReference>
<feature type="binding site" evidence="10">
    <location>
        <begin position="162"/>
        <end position="165"/>
    </location>
    <ligand>
        <name>NADP(+)</name>
        <dbReference type="ChEBI" id="CHEBI:58349"/>
    </ligand>
</feature>
<evidence type="ECO:0000256" key="3">
    <source>
        <dbReference type="ARBA" id="ARBA00022630"/>
    </source>
</evidence>
<evidence type="ECO:0000256" key="10">
    <source>
        <dbReference type="PIRSR" id="PIRSR000362-2"/>
    </source>
</evidence>
<evidence type="ECO:0000256" key="8">
    <source>
        <dbReference type="PIRNR" id="PIRNR000362"/>
    </source>
</evidence>
<gene>
    <name evidence="12" type="primary">Contig1210.g1310</name>
    <name evidence="12" type="ORF">STYLEM_11152</name>
</gene>
<keyword evidence="4 8" id="KW-0274">FAD</keyword>
<dbReference type="GO" id="GO:0005739">
    <property type="term" value="C:mitochondrion"/>
    <property type="evidence" value="ECO:0007669"/>
    <property type="project" value="UniProtKB-SubCell"/>
</dbReference>
<sequence>MVRSNKEYRFAIVGSGPAGFYCGKQILKNTKNVRVDIFDRNPHPFGLVRTGVAPDHPEMKKIEKDYQEILRDTERCRFFGNVWVGTNNGIPIEKLRELYSGVVLAYGATSERKLGLPNEESLRGVFSSRQMANWYNGSLDDILDPEQDLDLQNLKDMAIIGNGNVAMDISRVLLKNPKLLQPFDAPTPVIEQLMKLKLKNLSVIGRRGVIQSAFTIKEIREISRIENVQLYMFREEYDQSRNDQSIEETGAGFSPLSRGWHRRTEFLKETCKFIDSIEQYQDITHSRNDTKNLFLRYLQNPIELLSNQISNRINKVRLQKMVLEGEVGHQRAVPDPQNIQSEIECQLLVKSIGYQSRPIEGVTFNSQTCTIPHQYGCILDKNGQIQPGFYVAGWLKRGPNGIIDATLRDSVETFRIIKHHMECDDLQEKNTTVEEVLKLIPSDQKSVDFIDWQKIDSVEKKRGEEHGKTREKILVKEDMLKIIK</sequence>
<dbReference type="InterPro" id="IPR021163">
    <property type="entry name" value="Ferredox_Rdtase_adrenod"/>
</dbReference>
<keyword evidence="13" id="KW-1185">Reference proteome</keyword>
<feature type="domain" description="FAD/NAD(P)-binding" evidence="11">
    <location>
        <begin position="9"/>
        <end position="174"/>
    </location>
</feature>
<evidence type="ECO:0000256" key="7">
    <source>
        <dbReference type="ARBA" id="ARBA00048933"/>
    </source>
</evidence>
<dbReference type="GO" id="GO:0016491">
    <property type="term" value="F:oxidoreductase activity"/>
    <property type="evidence" value="ECO:0007669"/>
    <property type="project" value="UniProtKB-KW"/>
</dbReference>
<dbReference type="PRINTS" id="PR00419">
    <property type="entry name" value="ADXRDTASE"/>
</dbReference>
<dbReference type="Proteomes" id="UP000039865">
    <property type="component" value="Unassembled WGS sequence"/>
</dbReference>
<feature type="binding site" evidence="9">
    <location>
        <position position="394"/>
    </location>
    <ligand>
        <name>FAD</name>
        <dbReference type="ChEBI" id="CHEBI:57692"/>
    </ligand>
</feature>
<comment type="similarity">
    <text evidence="2 8">Belongs to the ferredoxin--NADP reductase type 1 family.</text>
</comment>
<dbReference type="OrthoDB" id="333024at2759"/>
<keyword evidence="6 8" id="KW-0560">Oxidoreductase</keyword>
<evidence type="ECO:0000256" key="6">
    <source>
        <dbReference type="ARBA" id="ARBA00023002"/>
    </source>
</evidence>
<comment type="subcellular location">
    <subcellularLocation>
        <location evidence="8">Mitochondrion</location>
    </subcellularLocation>
</comment>
<evidence type="ECO:0000313" key="13">
    <source>
        <dbReference type="Proteomes" id="UP000039865"/>
    </source>
</evidence>
<evidence type="ECO:0000313" key="12">
    <source>
        <dbReference type="EMBL" id="CDW82125.1"/>
    </source>
</evidence>
<feature type="binding site" evidence="9">
    <location>
        <position position="18"/>
    </location>
    <ligand>
        <name>FAD</name>
        <dbReference type="ChEBI" id="CHEBI:57692"/>
    </ligand>
</feature>
<evidence type="ECO:0000259" key="11">
    <source>
        <dbReference type="Pfam" id="PF07992"/>
    </source>
</evidence>
<dbReference type="Gene3D" id="3.40.50.720">
    <property type="entry name" value="NAD(P)-binding Rossmann-like Domain"/>
    <property type="match status" value="1"/>
</dbReference>
<keyword evidence="5 8" id="KW-0521">NADP</keyword>
<name>A0A078AIN3_STYLE</name>
<comment type="catalytic activity">
    <reaction evidence="7 8">
        <text>2 reduced [adrenodoxin] + NADP(+) + H(+) = 2 oxidized [adrenodoxin] + NADPH</text>
        <dbReference type="Rhea" id="RHEA:42312"/>
        <dbReference type="Rhea" id="RHEA-COMP:9998"/>
        <dbReference type="Rhea" id="RHEA-COMP:9999"/>
        <dbReference type="ChEBI" id="CHEBI:15378"/>
        <dbReference type="ChEBI" id="CHEBI:33737"/>
        <dbReference type="ChEBI" id="CHEBI:33738"/>
        <dbReference type="ChEBI" id="CHEBI:57783"/>
        <dbReference type="ChEBI" id="CHEBI:58349"/>
        <dbReference type="EC" id="1.18.1.6"/>
    </reaction>
</comment>
<dbReference type="FunCoup" id="A0A078AIN3">
    <property type="interactions" value="135"/>
</dbReference>
<keyword evidence="3 8" id="KW-0285">Flavoprotein</keyword>